<keyword evidence="11" id="KW-0472">Membrane</keyword>
<keyword evidence="10" id="KW-0503">Monooxygenase</keyword>
<evidence type="ECO:0000256" key="7">
    <source>
        <dbReference type="ARBA" id="ARBA00022989"/>
    </source>
</evidence>
<evidence type="ECO:0000256" key="3">
    <source>
        <dbReference type="ARBA" id="ARBA00010617"/>
    </source>
</evidence>
<evidence type="ECO:0000256" key="8">
    <source>
        <dbReference type="ARBA" id="ARBA00023002"/>
    </source>
</evidence>
<keyword evidence="5" id="KW-0812">Transmembrane</keyword>
<gene>
    <name evidence="14" type="ORF">JRO89_XS02G0256300</name>
</gene>
<evidence type="ECO:0000256" key="1">
    <source>
        <dbReference type="ARBA" id="ARBA00001971"/>
    </source>
</evidence>
<dbReference type="PROSITE" id="PS00086">
    <property type="entry name" value="CYTOCHROME_P450"/>
    <property type="match status" value="1"/>
</dbReference>
<dbReference type="InterPro" id="IPR029472">
    <property type="entry name" value="Copia-like_N"/>
</dbReference>
<dbReference type="InterPro" id="IPR050665">
    <property type="entry name" value="Cytochrome_P450_Monooxygen"/>
</dbReference>
<keyword evidence="4" id="KW-0349">Heme</keyword>
<evidence type="ECO:0000256" key="6">
    <source>
        <dbReference type="ARBA" id="ARBA00022723"/>
    </source>
</evidence>
<reference evidence="14 15" key="1">
    <citation type="submission" date="2021-02" db="EMBL/GenBank/DDBJ databases">
        <title>Plant Genome Project.</title>
        <authorList>
            <person name="Zhang R.-G."/>
        </authorList>
    </citation>
    <scope>NUCLEOTIDE SEQUENCE [LARGE SCALE GENOMIC DNA]</scope>
    <source>
        <tissue evidence="14">Leaves</tissue>
    </source>
</reference>
<keyword evidence="8" id="KW-0560">Oxidoreductase</keyword>
<dbReference type="Proteomes" id="UP000827721">
    <property type="component" value="Unassembled WGS sequence"/>
</dbReference>
<dbReference type="InterPro" id="IPR036396">
    <property type="entry name" value="Cyt_P450_sf"/>
</dbReference>
<evidence type="ECO:0000256" key="2">
    <source>
        <dbReference type="ARBA" id="ARBA00004167"/>
    </source>
</evidence>
<dbReference type="InterPro" id="IPR001128">
    <property type="entry name" value="Cyt_P450"/>
</dbReference>
<evidence type="ECO:0000256" key="4">
    <source>
        <dbReference type="ARBA" id="ARBA00022617"/>
    </source>
</evidence>
<comment type="subcellular location">
    <subcellularLocation>
        <location evidence="2">Membrane</location>
        <topology evidence="2">Single-pass membrane protein</topology>
    </subcellularLocation>
</comment>
<dbReference type="PRINTS" id="PR00385">
    <property type="entry name" value="P450"/>
</dbReference>
<evidence type="ECO:0000256" key="9">
    <source>
        <dbReference type="ARBA" id="ARBA00023004"/>
    </source>
</evidence>
<comment type="cofactor">
    <cofactor evidence="1">
        <name>heme</name>
        <dbReference type="ChEBI" id="CHEBI:30413"/>
    </cofactor>
</comment>
<proteinExistence type="inferred from homology"/>
<comment type="caution">
    <text evidence="14">The sequence shown here is derived from an EMBL/GenBank/DDBJ whole genome shotgun (WGS) entry which is preliminary data.</text>
</comment>
<feature type="domain" description="Retrotransposon Copia-like N-terminal" evidence="13">
    <location>
        <begin position="505"/>
        <end position="549"/>
    </location>
</feature>
<dbReference type="PANTHER" id="PTHR24282:SF247">
    <property type="entry name" value="11-OXO-BETA-AMYRIN 30-OXIDASE-LIKE"/>
    <property type="match status" value="1"/>
</dbReference>
<accession>A0ABQ8IH81</accession>
<organism evidence="14 15">
    <name type="scientific">Xanthoceras sorbifolium</name>
    <dbReference type="NCBI Taxonomy" id="99658"/>
    <lineage>
        <taxon>Eukaryota</taxon>
        <taxon>Viridiplantae</taxon>
        <taxon>Streptophyta</taxon>
        <taxon>Embryophyta</taxon>
        <taxon>Tracheophyta</taxon>
        <taxon>Spermatophyta</taxon>
        <taxon>Magnoliopsida</taxon>
        <taxon>eudicotyledons</taxon>
        <taxon>Gunneridae</taxon>
        <taxon>Pentapetalae</taxon>
        <taxon>rosids</taxon>
        <taxon>malvids</taxon>
        <taxon>Sapindales</taxon>
        <taxon>Sapindaceae</taxon>
        <taxon>Xanthoceroideae</taxon>
        <taxon>Xanthoceras</taxon>
    </lineage>
</organism>
<dbReference type="PRINTS" id="PR00463">
    <property type="entry name" value="EP450I"/>
</dbReference>
<evidence type="ECO:0000256" key="11">
    <source>
        <dbReference type="ARBA" id="ARBA00023136"/>
    </source>
</evidence>
<feature type="compositionally biased region" description="Polar residues" evidence="12">
    <location>
        <begin position="860"/>
        <end position="883"/>
    </location>
</feature>
<evidence type="ECO:0000256" key="12">
    <source>
        <dbReference type="SAM" id="MobiDB-lite"/>
    </source>
</evidence>
<sequence length="918" mass="103773">MIKLAKESASRPMGLSHDIVPHLNPFLHKLAATYKRIFVVWFGTTPRVAVMDPKLIKAILTDKSGDIKKTEMNQIVKLFGSGIASYEGEKWVKHRKIIHPAFHIDKLKEMLPAFSRCSDELIEKWNKSVRSAGSCELNVYPEFQKLNGEYITRTAFDSNFEEGSLIFSLQKEQAKLVLRSQLIMNFPLLRFLPTKVNKRMKQIYGEVRVLLGGIIDKRVKSMQMGDNEKEDLLGLLLKSNMKELQDNYQNSNAGMTTEDIIEECNTFYTAGSDTIVNLLTWSMVALSMHQNWQERAREEVLKILGKNKPTFDDLNHLKLVNMILLEVLRLYPPTSIVRRTTRKTKLGDFYLPAGVELFIPLHTVHRNPEQWGEDALEFNPQRFAEGFAKASKDQVSFFPFGWGPRICLGQNYAMVGAKLVLSQILQNFSFELSPTYTHAPRVVLTLQPHSSVCFDHINYMECKGVAYDMVETKDDREAAEETRHPWASIQVGACEEVQSFNLVHDNPNLKITSHLLDGLNYVRWAQSVKLYVGGRGKIGFLLGIEKEPALTDAKYVKWFSDDSMVRTWLINSMQPTISAGYLFTNNAAFIWDSLRKVYSQRENNARIFQLSNKIGNFKQVTQSLGTYYAKFRLAWEELSHYDSFIDWPVSAVSETSTPLPTAAEIYAKIVEKNRVFQFLAGLNSEFEYARVHLLDRSRFPTLEEAHSYCLSDQSRQMPMHYIPGSLSESSANAVRYGFPPSAHSQTPQITAPSLSLLPLASSNSRPRKKCDHCTKWGHLKATCHALHSRPPVSPKAFQLGSSSCTENIKRGEWFPVHHLPTEDFPSPSLYPLPLNVPQEPTTPQPMSPKVSPPLQVYTQRRNQPPAQDCQASSISSDSPTAVDTSLPGIQPSPASPLTVPTVVDLSVPCSVDDRPIVV</sequence>
<dbReference type="SUPFAM" id="SSF48264">
    <property type="entry name" value="Cytochrome P450"/>
    <property type="match status" value="1"/>
</dbReference>
<dbReference type="InterPro" id="IPR002401">
    <property type="entry name" value="Cyt_P450_E_grp-I"/>
</dbReference>
<dbReference type="Pfam" id="PF00067">
    <property type="entry name" value="p450"/>
    <property type="match status" value="1"/>
</dbReference>
<keyword evidence="7" id="KW-1133">Transmembrane helix</keyword>
<dbReference type="Gene3D" id="1.10.630.10">
    <property type="entry name" value="Cytochrome P450"/>
    <property type="match status" value="1"/>
</dbReference>
<protein>
    <recommendedName>
        <fullName evidence="13">Retrotransposon Copia-like N-terminal domain-containing protein</fullName>
    </recommendedName>
</protein>
<feature type="region of interest" description="Disordered" evidence="12">
    <location>
        <begin position="860"/>
        <end position="900"/>
    </location>
</feature>
<evidence type="ECO:0000256" key="5">
    <source>
        <dbReference type="ARBA" id="ARBA00022692"/>
    </source>
</evidence>
<evidence type="ECO:0000313" key="15">
    <source>
        <dbReference type="Proteomes" id="UP000827721"/>
    </source>
</evidence>
<dbReference type="PANTHER" id="PTHR24282">
    <property type="entry name" value="CYTOCHROME P450 FAMILY MEMBER"/>
    <property type="match status" value="1"/>
</dbReference>
<dbReference type="InterPro" id="IPR017972">
    <property type="entry name" value="Cyt_P450_CS"/>
</dbReference>
<keyword evidence="15" id="KW-1185">Reference proteome</keyword>
<keyword evidence="6" id="KW-0479">Metal-binding</keyword>
<dbReference type="Pfam" id="PF14244">
    <property type="entry name" value="Retrotran_gag_3"/>
    <property type="match status" value="1"/>
</dbReference>
<comment type="similarity">
    <text evidence="3">Belongs to the cytochrome P450 family.</text>
</comment>
<name>A0ABQ8IH81_9ROSI</name>
<dbReference type="EMBL" id="JAFEMO010000002">
    <property type="protein sequence ID" value="KAH7575936.1"/>
    <property type="molecule type" value="Genomic_DNA"/>
</dbReference>
<evidence type="ECO:0000256" key="10">
    <source>
        <dbReference type="ARBA" id="ARBA00023033"/>
    </source>
</evidence>
<keyword evidence="9" id="KW-0408">Iron</keyword>
<evidence type="ECO:0000259" key="13">
    <source>
        <dbReference type="Pfam" id="PF14244"/>
    </source>
</evidence>
<evidence type="ECO:0000313" key="14">
    <source>
        <dbReference type="EMBL" id="KAH7575936.1"/>
    </source>
</evidence>